<dbReference type="InterPro" id="IPR003187">
    <property type="entry name" value="PLipase_A1"/>
</dbReference>
<dbReference type="GO" id="GO:0004623">
    <property type="term" value="F:phospholipase A2 activity"/>
    <property type="evidence" value="ECO:0007669"/>
    <property type="project" value="UniProtKB-EC"/>
</dbReference>
<evidence type="ECO:0000256" key="9">
    <source>
        <dbReference type="ARBA" id="ARBA00022692"/>
    </source>
</evidence>
<evidence type="ECO:0000256" key="10">
    <source>
        <dbReference type="ARBA" id="ARBA00022723"/>
    </source>
</evidence>
<proteinExistence type="inferred from homology"/>
<dbReference type="Proteomes" id="UP000298049">
    <property type="component" value="Chromosome"/>
</dbReference>
<evidence type="ECO:0000256" key="4">
    <source>
        <dbReference type="ARBA" id="ARBA00011702"/>
    </source>
</evidence>
<comment type="similarity">
    <text evidence="3 20">Belongs to the phospholipase A1 family.</text>
</comment>
<dbReference type="KEGG" id="hmi:soil367_16525"/>
<comment type="subunit">
    <text evidence="4 20">Homodimer; dimerization is reversible, and the dimeric form is the active one.</text>
</comment>
<evidence type="ECO:0000256" key="3">
    <source>
        <dbReference type="ARBA" id="ARBA00010525"/>
    </source>
</evidence>
<protein>
    <recommendedName>
        <fullName evidence="7 20">Phospholipase A1</fullName>
        <ecNumber evidence="5 20">3.1.1.32</ecNumber>
        <ecNumber evidence="6 20">3.1.1.4</ecNumber>
    </recommendedName>
    <alternativeName>
        <fullName evidence="20">Phosphatidylcholine 1-acylhydrolase</fullName>
    </alternativeName>
</protein>
<dbReference type="RefSeq" id="WP_136550115.1">
    <property type="nucleotide sequence ID" value="NZ_CP031093.1"/>
</dbReference>
<feature type="active site" description="Nucleophile" evidence="18">
    <location>
        <position position="243"/>
    </location>
</feature>
<dbReference type="Gene3D" id="2.40.230.10">
    <property type="entry name" value="Phospholipase A1"/>
    <property type="match status" value="1"/>
</dbReference>
<dbReference type="PRINTS" id="PR01486">
    <property type="entry name" value="PHPHLIPASEA1"/>
</dbReference>
<comment type="cofactor">
    <cofactor evidence="20">
        <name>Ca(2+)</name>
        <dbReference type="ChEBI" id="CHEBI:29108"/>
    </cofactor>
    <text evidence="20">Binds 1 Ca(2+) ion per monomer. In the dimeric form the Ca(2+) is bound by different amino acids with binding of each Ca(2+) shared with ligands coming from each monomer. The Ca(2+) ion may have a role in catalysis.</text>
</comment>
<evidence type="ECO:0000256" key="2">
    <source>
        <dbReference type="ARBA" id="ARBA00001604"/>
    </source>
</evidence>
<reference evidence="21 22" key="1">
    <citation type="submission" date="2018-07" db="EMBL/GenBank/DDBJ databases">
        <title>Marsedoiliclastica nanhaica gen. nov. sp. nov., a novel marine hydrocarbonoclastic bacterium isolated from an in-situ enriched hydrocarbon-degrading consortium in deep-sea sediment.</title>
        <authorList>
            <person name="Dong C."/>
            <person name="Ma T."/>
            <person name="Liu R."/>
            <person name="Shao Z."/>
        </authorList>
    </citation>
    <scope>NUCLEOTIDE SEQUENCE [LARGE SCALE GENOMIC DNA]</scope>
    <source>
        <strain evidence="22">soil36-7</strain>
    </source>
</reference>
<dbReference type="GO" id="GO:0005509">
    <property type="term" value="F:calcium ion binding"/>
    <property type="evidence" value="ECO:0007669"/>
    <property type="project" value="TreeGrafter"/>
</dbReference>
<dbReference type="PANTHER" id="PTHR40457:SF1">
    <property type="entry name" value="PHOSPHOLIPASE A1"/>
    <property type="match status" value="1"/>
</dbReference>
<keyword evidence="13 19" id="KW-0106">Calcium</keyword>
<evidence type="ECO:0000256" key="12">
    <source>
        <dbReference type="ARBA" id="ARBA00022801"/>
    </source>
</evidence>
<comment type="subcellular location">
    <subcellularLocation>
        <location evidence="20">Cell outer membrane</location>
        <topology evidence="20">Multi-pass membrane protein</topology>
    </subcellularLocation>
    <text evidence="20">One of the very few enzymes located there.</text>
</comment>
<keyword evidence="12 20" id="KW-0378">Hydrolase</keyword>
<dbReference type="GO" id="GO:0016042">
    <property type="term" value="P:lipid catabolic process"/>
    <property type="evidence" value="ECO:0007669"/>
    <property type="project" value="UniProtKB-KW"/>
</dbReference>
<keyword evidence="9" id="KW-0812">Transmembrane</keyword>
<keyword evidence="8" id="KW-1134">Transmembrane beta strand</keyword>
<sequence>MNRKSASFSVLLVGLGTAISALAQDVNEPGGNGMTNGLPEGQPAPTRIEQCAAIEMGVSRLECYDQFLKPQQTQPVQQETDPDLLDAAESIGLDRETLDEEEARPPSLVEQLLARQQALFSYSGTFVRHRANYLLPVTYGSPVNQAPKSVQFGREPLQEDFSNMEAKFQFSVRIPLLTGLFPERTRLWAAYTQLSFWQAFNRDESSPFRESNYEPEIFLSYEPALKLGPGSIDIVSIGINHQSNGLSDPLSRSWNRLLGNVVYSNNRWVMSASPWYRIPESKSEDNNPDIYKYLGYADYNVTYKLPDETTIGMLFRNNLDFDENRSTVRLDYTFPLSDSVRAYVQYFHGWGETLIDYNHHVKRIGIGITIADWL</sequence>
<evidence type="ECO:0000256" key="15">
    <source>
        <dbReference type="ARBA" id="ARBA00023098"/>
    </source>
</evidence>
<dbReference type="GO" id="GO:0008970">
    <property type="term" value="F:phospholipase A1 activity"/>
    <property type="evidence" value="ECO:0007669"/>
    <property type="project" value="UniProtKB-EC"/>
</dbReference>
<feature type="signal peptide" evidence="20">
    <location>
        <begin position="1"/>
        <end position="23"/>
    </location>
</feature>
<dbReference type="GO" id="GO:0009279">
    <property type="term" value="C:cell outer membrane"/>
    <property type="evidence" value="ECO:0007669"/>
    <property type="project" value="UniProtKB-SubCell"/>
</dbReference>
<dbReference type="EC" id="3.1.1.32" evidence="5 20"/>
<keyword evidence="11 20" id="KW-0732">Signal</keyword>
<keyword evidence="22" id="KW-1185">Reference proteome</keyword>
<dbReference type="AlphaFoldDB" id="A0A4P7XLV5"/>
<evidence type="ECO:0000256" key="7">
    <source>
        <dbReference type="ARBA" id="ARBA00021726"/>
    </source>
</evidence>
<dbReference type="OrthoDB" id="188433at2"/>
<keyword evidence="16" id="KW-0472">Membrane</keyword>
<name>A0A4P7XLV5_9ALTE</name>
<feature type="active site" description="Proton acceptor" evidence="18">
    <location>
        <position position="241"/>
    </location>
</feature>
<feature type="binding site" description="in dimeric form" evidence="19">
    <location>
        <position position="205"/>
    </location>
    <ligand>
        <name>Ca(2+)</name>
        <dbReference type="ChEBI" id="CHEBI:29108"/>
        <label>1</label>
    </ligand>
</feature>
<evidence type="ECO:0000256" key="18">
    <source>
        <dbReference type="PIRSR" id="PIRSR603187-1"/>
    </source>
</evidence>
<evidence type="ECO:0000256" key="16">
    <source>
        <dbReference type="ARBA" id="ARBA00023136"/>
    </source>
</evidence>
<evidence type="ECO:0000313" key="22">
    <source>
        <dbReference type="Proteomes" id="UP000298049"/>
    </source>
</evidence>
<dbReference type="EC" id="3.1.1.4" evidence="6 20"/>
<evidence type="ECO:0000256" key="13">
    <source>
        <dbReference type="ARBA" id="ARBA00022837"/>
    </source>
</evidence>
<comment type="catalytic activity">
    <reaction evidence="2 20">
        <text>a 1,2-diacyl-sn-glycero-3-phosphocholine + H2O = a 1-acyl-sn-glycero-3-phosphocholine + a fatty acid + H(+)</text>
        <dbReference type="Rhea" id="RHEA:15801"/>
        <dbReference type="ChEBI" id="CHEBI:15377"/>
        <dbReference type="ChEBI" id="CHEBI:15378"/>
        <dbReference type="ChEBI" id="CHEBI:28868"/>
        <dbReference type="ChEBI" id="CHEBI:57643"/>
        <dbReference type="ChEBI" id="CHEBI:58168"/>
        <dbReference type="EC" id="3.1.1.4"/>
    </reaction>
</comment>
<accession>A0A4P7XLV5</accession>
<evidence type="ECO:0000256" key="5">
    <source>
        <dbReference type="ARBA" id="ARBA00013179"/>
    </source>
</evidence>
<evidence type="ECO:0000256" key="14">
    <source>
        <dbReference type="ARBA" id="ARBA00022963"/>
    </source>
</evidence>
<evidence type="ECO:0000256" key="11">
    <source>
        <dbReference type="ARBA" id="ARBA00022729"/>
    </source>
</evidence>
<evidence type="ECO:0000256" key="17">
    <source>
        <dbReference type="ARBA" id="ARBA00023237"/>
    </source>
</evidence>
<dbReference type="InterPro" id="IPR036541">
    <property type="entry name" value="PLipase_A1_sf"/>
</dbReference>
<dbReference type="EMBL" id="CP031093">
    <property type="protein sequence ID" value="QCF27402.1"/>
    <property type="molecule type" value="Genomic_DNA"/>
</dbReference>
<evidence type="ECO:0000256" key="8">
    <source>
        <dbReference type="ARBA" id="ARBA00022452"/>
    </source>
</evidence>
<gene>
    <name evidence="21" type="ORF">soil367_16525</name>
</gene>
<evidence type="ECO:0000256" key="6">
    <source>
        <dbReference type="ARBA" id="ARBA00013278"/>
    </source>
</evidence>
<keyword evidence="10 19" id="KW-0479">Metal-binding</keyword>
<dbReference type="PANTHER" id="PTHR40457">
    <property type="entry name" value="PHOSPHOLIPASE A1"/>
    <property type="match status" value="1"/>
</dbReference>
<keyword evidence="17 20" id="KW-0998">Cell outer membrane</keyword>
<dbReference type="CDD" id="cd00541">
    <property type="entry name" value="OMPLA"/>
    <property type="match status" value="1"/>
</dbReference>
<dbReference type="Pfam" id="PF02253">
    <property type="entry name" value="PLA1"/>
    <property type="match status" value="1"/>
</dbReference>
<evidence type="ECO:0000313" key="21">
    <source>
        <dbReference type="EMBL" id="QCF27402.1"/>
    </source>
</evidence>
<feature type="chain" id="PRO_5021041658" description="Phospholipase A1" evidence="20">
    <location>
        <begin position="24"/>
        <end position="374"/>
    </location>
</feature>
<keyword evidence="14 20" id="KW-0442">Lipid degradation</keyword>
<feature type="binding site" description="in dimeric form" evidence="19">
    <location>
        <position position="251"/>
    </location>
    <ligand>
        <name>Ca(2+)</name>
        <dbReference type="ChEBI" id="CHEBI:29108"/>
        <label>1</label>
    </ligand>
</feature>
<dbReference type="SUPFAM" id="SSF56931">
    <property type="entry name" value="Outer membrane phospholipase A (OMPLA)"/>
    <property type="match status" value="1"/>
</dbReference>
<evidence type="ECO:0000256" key="20">
    <source>
        <dbReference type="RuleBase" id="RU366027"/>
    </source>
</evidence>
<evidence type="ECO:0000256" key="19">
    <source>
        <dbReference type="PIRSR" id="PIRSR603187-2"/>
    </source>
</evidence>
<keyword evidence="15 20" id="KW-0443">Lipid metabolism</keyword>
<comment type="function">
    <text evidence="20">Hydrolysis of phosphatidylcholine with phospholipase A2 (EC 3.1.1.4) and phospholipase A1 (EC 3.1.1.32) activities.</text>
</comment>
<organism evidence="21 22">
    <name type="scientific">Hydrocarboniclastica marina</name>
    <dbReference type="NCBI Taxonomy" id="2259620"/>
    <lineage>
        <taxon>Bacteria</taxon>
        <taxon>Pseudomonadati</taxon>
        <taxon>Pseudomonadota</taxon>
        <taxon>Gammaproteobacteria</taxon>
        <taxon>Alteromonadales</taxon>
        <taxon>Alteromonadaceae</taxon>
        <taxon>Hydrocarboniclastica</taxon>
    </lineage>
</organism>
<comment type="catalytic activity">
    <reaction evidence="1 20">
        <text>a 1,2-diacyl-sn-glycero-3-phosphocholine + H2O = a 2-acyl-sn-glycero-3-phosphocholine + a fatty acid + H(+)</text>
        <dbReference type="Rhea" id="RHEA:18689"/>
        <dbReference type="ChEBI" id="CHEBI:15377"/>
        <dbReference type="ChEBI" id="CHEBI:15378"/>
        <dbReference type="ChEBI" id="CHEBI:28868"/>
        <dbReference type="ChEBI" id="CHEBI:57643"/>
        <dbReference type="ChEBI" id="CHEBI:57875"/>
        <dbReference type="EC" id="3.1.1.32"/>
    </reaction>
</comment>
<evidence type="ECO:0000256" key="1">
    <source>
        <dbReference type="ARBA" id="ARBA00000111"/>
    </source>
</evidence>